<dbReference type="AlphaFoldDB" id="A0A645GHY0"/>
<sequence>MVVKLFIDGGNEDIHIGVGLLHGRHALRSGDEAYELHTFRAGTLYHVDAGYGGAARGQHGVYDDDIPLAGVRGKLTIIIHRHERFGVPIKADMAYPSRRNQACHAFHHAKARPQNRNDSQLFAGENIGFCNCYRRLNGGLF</sequence>
<reference evidence="1" key="1">
    <citation type="submission" date="2019-08" db="EMBL/GenBank/DDBJ databases">
        <authorList>
            <person name="Kucharzyk K."/>
            <person name="Murdoch R.W."/>
            <person name="Higgins S."/>
            <person name="Loffler F."/>
        </authorList>
    </citation>
    <scope>NUCLEOTIDE SEQUENCE</scope>
</reference>
<name>A0A645GHY0_9ZZZZ</name>
<accession>A0A645GHY0</accession>
<gene>
    <name evidence="1" type="ORF">SDC9_173719</name>
</gene>
<dbReference type="EMBL" id="VSSQ01075771">
    <property type="protein sequence ID" value="MPN26295.1"/>
    <property type="molecule type" value="Genomic_DNA"/>
</dbReference>
<organism evidence="1">
    <name type="scientific">bioreactor metagenome</name>
    <dbReference type="NCBI Taxonomy" id="1076179"/>
    <lineage>
        <taxon>unclassified sequences</taxon>
        <taxon>metagenomes</taxon>
        <taxon>ecological metagenomes</taxon>
    </lineage>
</organism>
<protein>
    <submittedName>
        <fullName evidence="1">Uncharacterized protein</fullName>
    </submittedName>
</protein>
<evidence type="ECO:0000313" key="1">
    <source>
        <dbReference type="EMBL" id="MPN26295.1"/>
    </source>
</evidence>
<comment type="caution">
    <text evidence="1">The sequence shown here is derived from an EMBL/GenBank/DDBJ whole genome shotgun (WGS) entry which is preliminary data.</text>
</comment>
<proteinExistence type="predicted"/>